<dbReference type="InterPro" id="IPR035220">
    <property type="entry name" value="DUF5330"/>
</dbReference>
<dbReference type="Pfam" id="PF17264">
    <property type="entry name" value="DUF5330"/>
    <property type="match status" value="1"/>
</dbReference>
<keyword evidence="2" id="KW-0732">Signal</keyword>
<feature type="region of interest" description="Disordered" evidence="1">
    <location>
        <begin position="80"/>
        <end position="112"/>
    </location>
</feature>
<keyword evidence="4" id="KW-1185">Reference proteome</keyword>
<feature type="chain" id="PRO_5046519428" evidence="2">
    <location>
        <begin position="24"/>
        <end position="112"/>
    </location>
</feature>
<comment type="caution">
    <text evidence="3">The sequence shown here is derived from an EMBL/GenBank/DDBJ whole genome shotgun (WGS) entry which is preliminary data.</text>
</comment>
<dbReference type="RefSeq" id="WP_345097664.1">
    <property type="nucleotide sequence ID" value="NZ_BAABGS010000008.1"/>
</dbReference>
<protein>
    <submittedName>
        <fullName evidence="3">DUF5330 domain-containing protein</fullName>
    </submittedName>
</protein>
<dbReference type="Proteomes" id="UP001597373">
    <property type="component" value="Unassembled WGS sequence"/>
</dbReference>
<accession>A0ABW5DIU7</accession>
<evidence type="ECO:0000256" key="2">
    <source>
        <dbReference type="SAM" id="SignalP"/>
    </source>
</evidence>
<evidence type="ECO:0000256" key="1">
    <source>
        <dbReference type="SAM" id="MobiDB-lite"/>
    </source>
</evidence>
<organism evidence="3 4">
    <name type="scientific">Chelativorans composti</name>
    <dbReference type="NCBI Taxonomy" id="768533"/>
    <lineage>
        <taxon>Bacteria</taxon>
        <taxon>Pseudomonadati</taxon>
        <taxon>Pseudomonadota</taxon>
        <taxon>Alphaproteobacteria</taxon>
        <taxon>Hyphomicrobiales</taxon>
        <taxon>Phyllobacteriaceae</taxon>
        <taxon>Chelativorans</taxon>
    </lineage>
</organism>
<reference evidence="4" key="1">
    <citation type="journal article" date="2019" name="Int. J. Syst. Evol. Microbiol.">
        <title>The Global Catalogue of Microorganisms (GCM) 10K type strain sequencing project: providing services to taxonomists for standard genome sequencing and annotation.</title>
        <authorList>
            <consortium name="The Broad Institute Genomics Platform"/>
            <consortium name="The Broad Institute Genome Sequencing Center for Infectious Disease"/>
            <person name="Wu L."/>
            <person name="Ma J."/>
        </authorList>
    </citation>
    <scope>NUCLEOTIDE SEQUENCE [LARGE SCALE GENOMIC DNA]</scope>
    <source>
        <strain evidence="4">KCTC 23707</strain>
    </source>
</reference>
<dbReference type="EMBL" id="JBHUIR010000029">
    <property type="protein sequence ID" value="MFD2259891.1"/>
    <property type="molecule type" value="Genomic_DNA"/>
</dbReference>
<sequence length="112" mass="11659">MGFLLRCCFWIGLALLFVPISTGDGSEPQVNPLQALIAARDAVADIASICERKPTICQTASAAVQTIVARAGEGLRLAQQMIDTNAADEPAQEPDGVQEASSPADPGQHAAE</sequence>
<evidence type="ECO:0000313" key="4">
    <source>
        <dbReference type="Proteomes" id="UP001597373"/>
    </source>
</evidence>
<feature type="signal peptide" evidence="2">
    <location>
        <begin position="1"/>
        <end position="23"/>
    </location>
</feature>
<name>A0ABW5DIU7_9HYPH</name>
<evidence type="ECO:0000313" key="3">
    <source>
        <dbReference type="EMBL" id="MFD2259891.1"/>
    </source>
</evidence>
<gene>
    <name evidence="3" type="ORF">ACFSMZ_08955</name>
</gene>
<proteinExistence type="predicted"/>